<organism evidence="4 5">
    <name type="scientific">Pyricularia grisea</name>
    <name type="common">Crabgrass-specific blast fungus</name>
    <name type="synonym">Magnaporthe grisea</name>
    <dbReference type="NCBI Taxonomy" id="148305"/>
    <lineage>
        <taxon>Eukaryota</taxon>
        <taxon>Fungi</taxon>
        <taxon>Dikarya</taxon>
        <taxon>Ascomycota</taxon>
        <taxon>Pezizomycotina</taxon>
        <taxon>Sordariomycetes</taxon>
        <taxon>Sordariomycetidae</taxon>
        <taxon>Magnaporthales</taxon>
        <taxon>Pyriculariaceae</taxon>
        <taxon>Pyricularia</taxon>
    </lineage>
</organism>
<keyword evidence="2" id="KW-0472">Membrane</keyword>
<dbReference type="AlphaFoldDB" id="A0A6P8B598"/>
<dbReference type="RefSeq" id="XP_030982367.1">
    <property type="nucleotide sequence ID" value="XM_031126439.1"/>
</dbReference>
<keyword evidence="2" id="KW-0812">Transmembrane</keyword>
<dbReference type="KEGG" id="pgri:PgNI_06415"/>
<dbReference type="GO" id="GO:0008448">
    <property type="term" value="F:N-acetylglucosamine-6-phosphate deacetylase activity"/>
    <property type="evidence" value="ECO:0007669"/>
    <property type="project" value="TreeGrafter"/>
</dbReference>
<evidence type="ECO:0000259" key="3">
    <source>
        <dbReference type="Pfam" id="PF01979"/>
    </source>
</evidence>
<reference evidence="5" key="2">
    <citation type="submission" date="2019-10" db="EMBL/GenBank/DDBJ databases">
        <authorList>
            <consortium name="NCBI Genome Project"/>
        </authorList>
    </citation>
    <scope>NUCLEOTIDE SEQUENCE</scope>
    <source>
        <strain evidence="5">NI907</strain>
    </source>
</reference>
<proteinExistence type="predicted"/>
<dbReference type="InterPro" id="IPR006680">
    <property type="entry name" value="Amidohydro-rel"/>
</dbReference>
<dbReference type="InterPro" id="IPR011059">
    <property type="entry name" value="Metal-dep_hydrolase_composite"/>
</dbReference>
<feature type="domain" description="Amidohydrolase-related" evidence="3">
    <location>
        <begin position="462"/>
        <end position="614"/>
    </location>
</feature>
<reference evidence="4 5" key="1">
    <citation type="journal article" date="2019" name="Mol. Biol. Evol.">
        <title>Blast fungal genomes show frequent chromosomal changes, gene gains and losses, and effector gene turnover.</title>
        <authorList>
            <person name="Gomez Luciano L.B."/>
            <person name="Jason Tsai I."/>
            <person name="Chuma I."/>
            <person name="Tosa Y."/>
            <person name="Chen Y.H."/>
            <person name="Li J.Y."/>
            <person name="Li M.Y."/>
            <person name="Jade Lu M.Y."/>
            <person name="Nakayashiki H."/>
            <person name="Li W.H."/>
        </authorList>
    </citation>
    <scope>NUCLEOTIDE SEQUENCE [LARGE SCALE GENOMIC DNA]</scope>
    <source>
        <strain evidence="4 5">NI907</strain>
    </source>
</reference>
<evidence type="ECO:0000313" key="4">
    <source>
        <dbReference type="Proteomes" id="UP000515153"/>
    </source>
</evidence>
<evidence type="ECO:0000256" key="2">
    <source>
        <dbReference type="SAM" id="Phobius"/>
    </source>
</evidence>
<evidence type="ECO:0000313" key="5">
    <source>
        <dbReference type="RefSeq" id="XP_030982367.1"/>
    </source>
</evidence>
<keyword evidence="1" id="KW-0378">Hydrolase</keyword>
<dbReference type="PANTHER" id="PTHR11113:SF14">
    <property type="entry name" value="N-ACETYLGLUCOSAMINE-6-PHOSPHATE DEACETYLASE"/>
    <property type="match status" value="1"/>
</dbReference>
<dbReference type="Gene3D" id="3.20.20.140">
    <property type="entry name" value="Metal-dependent hydrolases"/>
    <property type="match status" value="2"/>
</dbReference>
<dbReference type="PANTHER" id="PTHR11113">
    <property type="entry name" value="N-ACETYLGLUCOSAMINE-6-PHOSPHATE DEACETYLASE"/>
    <property type="match status" value="1"/>
</dbReference>
<reference evidence="5" key="3">
    <citation type="submission" date="2025-08" db="UniProtKB">
        <authorList>
            <consortium name="RefSeq"/>
        </authorList>
    </citation>
    <scope>IDENTIFICATION</scope>
    <source>
        <strain evidence="5">NI907</strain>
    </source>
</reference>
<feature type="transmembrane region" description="Helical" evidence="2">
    <location>
        <begin position="51"/>
        <end position="68"/>
    </location>
</feature>
<dbReference type="CDD" id="cd01309">
    <property type="entry name" value="Met_dep_hydrolase_C"/>
    <property type="match status" value="1"/>
</dbReference>
<dbReference type="GeneID" id="41961348"/>
<dbReference type="SUPFAM" id="SSF51338">
    <property type="entry name" value="Composite domain of metallo-dependent hydrolases"/>
    <property type="match status" value="1"/>
</dbReference>
<evidence type="ECO:0000256" key="1">
    <source>
        <dbReference type="ARBA" id="ARBA00022801"/>
    </source>
</evidence>
<keyword evidence="2" id="KW-1133">Transmembrane helix</keyword>
<accession>A0A6P8B598</accession>
<dbReference type="GO" id="GO:0006046">
    <property type="term" value="P:N-acetylglucosamine catabolic process"/>
    <property type="evidence" value="ECO:0007669"/>
    <property type="project" value="TreeGrafter"/>
</dbReference>
<sequence>MDRKEEKRMEKRPEAAAGYAVLHDDHLQQPIAWRRDFRHRRGGNGFRRSRALRALVIGFLTFIVYAQWRQIQPVDEHASSSSSIKAPKLNITRLRSNANTCAKLRQKPIDPPGPGREKNARYIEGGRPTLIKNATVWTGEPTEGTPPDDARRGVGFEWIRDVDVLLRNGLIVEVGPSGSIKFTQDTITYDARGRPLTAGIIDMHSHAGIDPLPGLRGNDDTNEMSSDITPYVRSIDGIKPLDPQIRVIKSGGVTTSLVLPGSANNIGGEAYVIKHAVGRQDGRQEISAVDMLADPDRNWRYMKMACGENAKRVYGKAGERGPTSRLGESWEFRHAFEQAAELVRAQDDWCDAADALGVENMQTYLPQELRWESLSAALRGQVHVNTHCYTIPDLEAMVDHTNEFKFPIRAFHHAHQTFLVPEILKRVYGGVYPASALFADNMWYKDEANTASEFAGKILFDAGLDSVYVSDNPVINAQHVVFEAAKAYGYGLPYHAALASVTSTPAKYLGLGNRLGKIKAGFDADVVVWDSDPLSVGAAPAQVWIDGTAQFEDPVELDKPFNELIKPDLNLAHVTEKDLEIQNVVFTGITNLLLSSIDGGTHTGEINMAVINGKVACVGSCAAHLSSPGVKTIKLRNGHVTDPFIAVGSSIGLNAIDAESSTDNGRNPAGTFTRAVDGLALDNQKVHAANKYGVTRAVSAPKLSGQFTHHGVSVGFRTGAKHSLEKGAVWSDDVAVHYTLSEDGKSDKTPSISSAVGSLRSALLDGVDAVGDKGDKGTPSSDTFTEKAYLKKVVTGEIPLILTVHSADTIAAILRVKKEVEKTTVKSLEKSSVEKGKSKIRLIILGGAESHLVASELAEAKIAGVILAPLQSYCTVWEQRRCLTGAPLTNGTAVDILHAAGVPVGIGLEEDWLVRDLGLLAGIAGRNSGGKIGRKEALGFIGAGIERMLGVKRLENQGGFVVWEGDPLEVGARVKGVSDGFGSVTVFE</sequence>
<name>A0A6P8B598_PYRGI</name>
<dbReference type="Pfam" id="PF01979">
    <property type="entry name" value="Amidohydro_1"/>
    <property type="match status" value="1"/>
</dbReference>
<dbReference type="Proteomes" id="UP000515153">
    <property type="component" value="Chromosome I"/>
</dbReference>
<protein>
    <recommendedName>
        <fullName evidence="3">Amidohydrolase-related domain-containing protein</fullName>
    </recommendedName>
</protein>
<keyword evidence="4" id="KW-1185">Reference proteome</keyword>
<gene>
    <name evidence="5" type="ORF">PgNI_06415</name>
</gene>
<dbReference type="SUPFAM" id="SSF51556">
    <property type="entry name" value="Metallo-dependent hydrolases"/>
    <property type="match status" value="1"/>
</dbReference>
<dbReference type="InterPro" id="IPR032466">
    <property type="entry name" value="Metal_Hydrolase"/>
</dbReference>